<name>A0A0F9DAS6_9ZZZZ</name>
<accession>A0A0F9DAS6</accession>
<dbReference type="EMBL" id="LAZR01029699">
    <property type="protein sequence ID" value="KKL58793.1"/>
    <property type="molecule type" value="Genomic_DNA"/>
</dbReference>
<keyword evidence="1" id="KW-1133">Transmembrane helix</keyword>
<feature type="transmembrane region" description="Helical" evidence="1">
    <location>
        <begin position="6"/>
        <end position="25"/>
    </location>
</feature>
<organism evidence="2">
    <name type="scientific">marine sediment metagenome</name>
    <dbReference type="NCBI Taxonomy" id="412755"/>
    <lineage>
        <taxon>unclassified sequences</taxon>
        <taxon>metagenomes</taxon>
        <taxon>ecological metagenomes</taxon>
    </lineage>
</organism>
<keyword evidence="1" id="KW-0472">Membrane</keyword>
<evidence type="ECO:0000256" key="1">
    <source>
        <dbReference type="SAM" id="Phobius"/>
    </source>
</evidence>
<dbReference type="AlphaFoldDB" id="A0A0F9DAS6"/>
<gene>
    <name evidence="2" type="ORF">LCGC14_2221850</name>
</gene>
<comment type="caution">
    <text evidence="2">The sequence shown here is derived from an EMBL/GenBank/DDBJ whole genome shotgun (WGS) entry which is preliminary data.</text>
</comment>
<keyword evidence="1" id="KW-0812">Transmembrane</keyword>
<sequence>MKPWQSLFYGLAWALLATGFFIQAIKTHSEQRQQRIDQEIEERINGMREECRLQYPHDIYMRVKCYQKMMANV</sequence>
<protein>
    <submittedName>
        <fullName evidence="2">Uncharacterized protein</fullName>
    </submittedName>
</protein>
<reference evidence="2" key="1">
    <citation type="journal article" date="2015" name="Nature">
        <title>Complex archaea that bridge the gap between prokaryotes and eukaryotes.</title>
        <authorList>
            <person name="Spang A."/>
            <person name="Saw J.H."/>
            <person name="Jorgensen S.L."/>
            <person name="Zaremba-Niedzwiedzka K."/>
            <person name="Martijn J."/>
            <person name="Lind A.E."/>
            <person name="van Eijk R."/>
            <person name="Schleper C."/>
            <person name="Guy L."/>
            <person name="Ettema T.J."/>
        </authorList>
    </citation>
    <scope>NUCLEOTIDE SEQUENCE</scope>
</reference>
<evidence type="ECO:0000313" key="2">
    <source>
        <dbReference type="EMBL" id="KKL58793.1"/>
    </source>
</evidence>
<proteinExistence type="predicted"/>